<keyword evidence="3" id="KW-1185">Reference proteome</keyword>
<dbReference type="SUPFAM" id="SSF57756">
    <property type="entry name" value="Retrovirus zinc finger-like domains"/>
    <property type="match status" value="1"/>
</dbReference>
<proteinExistence type="predicted"/>
<feature type="non-terminal residue" evidence="2">
    <location>
        <position position="1"/>
    </location>
</feature>
<feature type="non-terminal residue" evidence="2">
    <location>
        <position position="350"/>
    </location>
</feature>
<protein>
    <recommendedName>
        <fullName evidence="4">Retrovirus-related pol polyprotein from transposon tnt 1-94</fullName>
    </recommendedName>
</protein>
<dbReference type="Pfam" id="PF14223">
    <property type="entry name" value="Retrotran_gag_2"/>
    <property type="match status" value="1"/>
</dbReference>
<dbReference type="STRING" id="49451.A0A1J6JPW6"/>
<dbReference type="AlphaFoldDB" id="A0A1J6JPW6"/>
<sequence length="350" mass="39024">TQLPLKLSTQNYSTWHAQITPLLRGHNLMGYVAGTISPPPSLIEEEGRSIANPDYEFWECQDQLILAAIIASVSFSVMNTIADAKTSAEAWNKLQVAFANKSATRILSLREKLSRTKRDSRPVAEYLQLVKSIAEELSLCGSPVNDVDLVVHVLGGIGSEFRDIAAAIHARDSVISFDELQDKLLAHKLYLKQIDHNFDPTPVTSNHVRKGNSSRPPYQSRQGNYSKPSTQFQSNGFQLSENSSSFGTNASRHQSSVPSSHHRNSSTQPKVQCQFCDKYGHHVKKCFRARDYFRDLFSQSPQAHHSTTNSNSDSQWLLDTGASHHITNDLRNLSLHAPYDGNDELHLTDG</sequence>
<feature type="region of interest" description="Disordered" evidence="1">
    <location>
        <begin position="200"/>
        <end position="270"/>
    </location>
</feature>
<feature type="compositionally biased region" description="Polar residues" evidence="1">
    <location>
        <begin position="213"/>
        <end position="254"/>
    </location>
</feature>
<dbReference type="EMBL" id="MJEQ01026061">
    <property type="protein sequence ID" value="OIT08921.1"/>
    <property type="molecule type" value="Genomic_DNA"/>
</dbReference>
<reference evidence="2" key="1">
    <citation type="submission" date="2016-11" db="EMBL/GenBank/DDBJ databases">
        <title>The genome of Nicotiana attenuata.</title>
        <authorList>
            <person name="Xu S."/>
            <person name="Brockmoeller T."/>
            <person name="Gaquerel E."/>
            <person name="Navarro A."/>
            <person name="Kuhl H."/>
            <person name="Gase K."/>
            <person name="Ling Z."/>
            <person name="Zhou W."/>
            <person name="Kreitzer C."/>
            <person name="Stanke M."/>
            <person name="Tang H."/>
            <person name="Lyons E."/>
            <person name="Pandey P."/>
            <person name="Pandey S.P."/>
            <person name="Timmermann B."/>
            <person name="Baldwin I.T."/>
        </authorList>
    </citation>
    <scope>NUCLEOTIDE SEQUENCE [LARGE SCALE GENOMIC DNA]</scope>
    <source>
        <strain evidence="2">UT</strain>
    </source>
</reference>
<evidence type="ECO:0000256" key="1">
    <source>
        <dbReference type="SAM" id="MobiDB-lite"/>
    </source>
</evidence>
<organism evidence="2 3">
    <name type="scientific">Nicotiana attenuata</name>
    <name type="common">Coyote tobacco</name>
    <dbReference type="NCBI Taxonomy" id="49451"/>
    <lineage>
        <taxon>Eukaryota</taxon>
        <taxon>Viridiplantae</taxon>
        <taxon>Streptophyta</taxon>
        <taxon>Embryophyta</taxon>
        <taxon>Tracheophyta</taxon>
        <taxon>Spermatophyta</taxon>
        <taxon>Magnoliopsida</taxon>
        <taxon>eudicotyledons</taxon>
        <taxon>Gunneridae</taxon>
        <taxon>Pentapetalae</taxon>
        <taxon>asterids</taxon>
        <taxon>lamiids</taxon>
        <taxon>Solanales</taxon>
        <taxon>Solanaceae</taxon>
        <taxon>Nicotianoideae</taxon>
        <taxon>Nicotianeae</taxon>
        <taxon>Nicotiana</taxon>
    </lineage>
</organism>
<comment type="caution">
    <text evidence="2">The sequence shown here is derived from an EMBL/GenBank/DDBJ whole genome shotgun (WGS) entry which is preliminary data.</text>
</comment>
<gene>
    <name evidence="2" type="ORF">A4A49_55954</name>
</gene>
<dbReference type="OMA" id="QIDHNFD"/>
<accession>A0A1J6JPW6</accession>
<evidence type="ECO:0000313" key="3">
    <source>
        <dbReference type="Proteomes" id="UP000187609"/>
    </source>
</evidence>
<evidence type="ECO:0008006" key="4">
    <source>
        <dbReference type="Google" id="ProtNLM"/>
    </source>
</evidence>
<name>A0A1J6JPW6_NICAT</name>
<dbReference type="GO" id="GO:0008270">
    <property type="term" value="F:zinc ion binding"/>
    <property type="evidence" value="ECO:0007669"/>
    <property type="project" value="InterPro"/>
</dbReference>
<dbReference type="PANTHER" id="PTHR47481">
    <property type="match status" value="1"/>
</dbReference>
<dbReference type="Gramene" id="OIT08921">
    <property type="protein sequence ID" value="OIT08921"/>
    <property type="gene ID" value="A4A49_55954"/>
</dbReference>
<dbReference type="Proteomes" id="UP000187609">
    <property type="component" value="Unassembled WGS sequence"/>
</dbReference>
<dbReference type="GO" id="GO:0003676">
    <property type="term" value="F:nucleic acid binding"/>
    <property type="evidence" value="ECO:0007669"/>
    <property type="project" value="InterPro"/>
</dbReference>
<dbReference type="InterPro" id="IPR036875">
    <property type="entry name" value="Znf_CCHC_sf"/>
</dbReference>
<dbReference type="PANTHER" id="PTHR47481:SF21">
    <property type="entry name" value="BASIC-LEUCINE ZIPPER TRANSCRIPTION FACTOR Q-RELATED"/>
    <property type="match status" value="1"/>
</dbReference>
<evidence type="ECO:0000313" key="2">
    <source>
        <dbReference type="EMBL" id="OIT08921.1"/>
    </source>
</evidence>